<dbReference type="PROSITE" id="PS51318">
    <property type="entry name" value="TAT"/>
    <property type="match status" value="1"/>
</dbReference>
<dbReference type="OrthoDB" id="7822595at2"/>
<accession>A0A316GRW9</accession>
<dbReference type="PANTHER" id="PTHR33376:SF15">
    <property type="entry name" value="BLL6794 PROTEIN"/>
    <property type="match status" value="1"/>
</dbReference>
<comment type="caution">
    <text evidence="5">The sequence shown here is derived from an EMBL/GenBank/DDBJ whole genome shotgun (WGS) entry which is preliminary data.</text>
</comment>
<evidence type="ECO:0000256" key="1">
    <source>
        <dbReference type="ARBA" id="ARBA00004418"/>
    </source>
</evidence>
<dbReference type="InterPro" id="IPR038404">
    <property type="entry name" value="TRAP_DctP_sf"/>
</dbReference>
<keyword evidence="3" id="KW-0574">Periplasm</keyword>
<evidence type="ECO:0000313" key="5">
    <source>
        <dbReference type="EMBL" id="PWK62326.1"/>
    </source>
</evidence>
<dbReference type="InterPro" id="IPR018389">
    <property type="entry name" value="DctP_fam"/>
</dbReference>
<dbReference type="SUPFAM" id="SSF53850">
    <property type="entry name" value="Periplasmic binding protein-like II"/>
    <property type="match status" value="1"/>
</dbReference>
<feature type="chain" id="PRO_5016240310" evidence="4">
    <location>
        <begin position="32"/>
        <end position="353"/>
    </location>
</feature>
<feature type="signal peptide" evidence="4">
    <location>
        <begin position="1"/>
        <end position="31"/>
    </location>
</feature>
<protein>
    <submittedName>
        <fullName evidence="5">TRAP-type C4-dicarboxylate transport system substrate-binding protein</fullName>
    </submittedName>
</protein>
<evidence type="ECO:0000256" key="4">
    <source>
        <dbReference type="SAM" id="SignalP"/>
    </source>
</evidence>
<keyword evidence="2 4" id="KW-0732">Signal</keyword>
<evidence type="ECO:0000256" key="2">
    <source>
        <dbReference type="ARBA" id="ARBA00022729"/>
    </source>
</evidence>
<organism evidence="5 6">
    <name type="scientific">Roseicyclus mahoneyensis</name>
    <dbReference type="NCBI Taxonomy" id="164332"/>
    <lineage>
        <taxon>Bacteria</taxon>
        <taxon>Pseudomonadati</taxon>
        <taxon>Pseudomonadota</taxon>
        <taxon>Alphaproteobacteria</taxon>
        <taxon>Rhodobacterales</taxon>
        <taxon>Roseobacteraceae</taxon>
        <taxon>Roseicyclus</taxon>
    </lineage>
</organism>
<sequence>MTTRFTRTRRAFLHLGGAALAASLATSAATAQEVTLRLHQFLPAQAVVPTHVLDVWADRIEEASDGRIEIQRFPAMQLGGAPPQLIDQVVDGTVDIVWTLPGYTPNRFPRTEVFELPFMMANGNAEAMSRAYWQLGQETMFDTDFAAVHVLGLWVHGPGVIHSSDPVESVGDLAGVSLRAPTRMTNQLFERLGATPIGMPVPAVPEALSQGVIDATVIPWEVTAALRVSELVDNHTEFPGDALYVATFVLAMNQDRYDSLPADLQAILDENSGLEFSAFAGRVMQDYDAPARELAEDRGNTIITLAEDQMGEWRAAADPIISGWVTEMGAAGIDGAALLERARALIAENQPAN</sequence>
<proteinExistence type="predicted"/>
<gene>
    <name evidence="5" type="ORF">C7455_101352</name>
</gene>
<dbReference type="AlphaFoldDB" id="A0A316GRW9"/>
<dbReference type="Proteomes" id="UP000245708">
    <property type="component" value="Unassembled WGS sequence"/>
</dbReference>
<dbReference type="CDD" id="cd13665">
    <property type="entry name" value="PBP2_TRAP_Dctp3_4"/>
    <property type="match status" value="1"/>
</dbReference>
<dbReference type="InterPro" id="IPR006311">
    <property type="entry name" value="TAT_signal"/>
</dbReference>
<dbReference type="EMBL" id="QGGW01000001">
    <property type="protein sequence ID" value="PWK62326.1"/>
    <property type="molecule type" value="Genomic_DNA"/>
</dbReference>
<comment type="subcellular location">
    <subcellularLocation>
        <location evidence="1">Periplasm</location>
    </subcellularLocation>
</comment>
<dbReference type="Gene3D" id="3.40.190.170">
    <property type="entry name" value="Bacterial extracellular solute-binding protein, family 7"/>
    <property type="match status" value="1"/>
</dbReference>
<evidence type="ECO:0000313" key="6">
    <source>
        <dbReference type="Proteomes" id="UP000245708"/>
    </source>
</evidence>
<keyword evidence="6" id="KW-1185">Reference proteome</keyword>
<dbReference type="GO" id="GO:0042597">
    <property type="term" value="C:periplasmic space"/>
    <property type="evidence" value="ECO:0007669"/>
    <property type="project" value="UniProtKB-SubCell"/>
</dbReference>
<dbReference type="PANTHER" id="PTHR33376">
    <property type="match status" value="1"/>
</dbReference>
<name>A0A316GRW9_9RHOB</name>
<dbReference type="NCBIfam" id="NF037995">
    <property type="entry name" value="TRAP_S1"/>
    <property type="match status" value="1"/>
</dbReference>
<evidence type="ECO:0000256" key="3">
    <source>
        <dbReference type="ARBA" id="ARBA00022764"/>
    </source>
</evidence>
<dbReference type="Pfam" id="PF03480">
    <property type="entry name" value="DctP"/>
    <property type="match status" value="1"/>
</dbReference>
<reference evidence="5 6" key="1">
    <citation type="submission" date="2018-05" db="EMBL/GenBank/DDBJ databases">
        <title>Genomic Encyclopedia of Type Strains, Phase IV (KMG-IV): sequencing the most valuable type-strain genomes for metagenomic binning, comparative biology and taxonomic classification.</title>
        <authorList>
            <person name="Goeker M."/>
        </authorList>
    </citation>
    <scope>NUCLEOTIDE SEQUENCE [LARGE SCALE GENOMIC DNA]</scope>
    <source>
        <strain evidence="5 6">DSM 16097</strain>
    </source>
</reference>
<dbReference type="GO" id="GO:0055085">
    <property type="term" value="P:transmembrane transport"/>
    <property type="evidence" value="ECO:0007669"/>
    <property type="project" value="InterPro"/>
</dbReference>
<dbReference type="RefSeq" id="WP_109664643.1">
    <property type="nucleotide sequence ID" value="NZ_QGGW01000001.1"/>
</dbReference>